<sequence>ACPRLHKLAVINCERTTDAGIRSFVSDFGVRTCASLQIVWKRARSHPAAFFLDLVNEHRALLDGLRSRFISKKFPNDSSGERIVVWNKERKKALFIQDYSPSEQHRILGFAVPFHSDDTDLDDRIIAQLSASEDAKQPVATAQEEAVAVQSVLEADLHTK</sequence>
<keyword evidence="1" id="KW-1185">Reference proteome</keyword>
<reference evidence="2" key="1">
    <citation type="submission" date="2022-11" db="UniProtKB">
        <authorList>
            <consortium name="WormBaseParasite"/>
        </authorList>
    </citation>
    <scope>IDENTIFICATION</scope>
</reference>
<dbReference type="WBParaSite" id="PSAMB.scaffold12817size2569.g35103.t1">
    <property type="protein sequence ID" value="PSAMB.scaffold12817size2569.g35103.t1"/>
    <property type="gene ID" value="PSAMB.scaffold12817size2569.g35103"/>
</dbReference>
<name>A0A914UWY9_9BILA</name>
<evidence type="ECO:0000313" key="1">
    <source>
        <dbReference type="Proteomes" id="UP000887566"/>
    </source>
</evidence>
<evidence type="ECO:0000313" key="2">
    <source>
        <dbReference type="WBParaSite" id="PSAMB.scaffold12817size2569.g35103.t1"/>
    </source>
</evidence>
<accession>A0A914UWY9</accession>
<organism evidence="1 2">
    <name type="scientific">Plectus sambesii</name>
    <dbReference type="NCBI Taxonomy" id="2011161"/>
    <lineage>
        <taxon>Eukaryota</taxon>
        <taxon>Metazoa</taxon>
        <taxon>Ecdysozoa</taxon>
        <taxon>Nematoda</taxon>
        <taxon>Chromadorea</taxon>
        <taxon>Plectida</taxon>
        <taxon>Plectina</taxon>
        <taxon>Plectoidea</taxon>
        <taxon>Plectidae</taxon>
        <taxon>Plectus</taxon>
    </lineage>
</organism>
<dbReference type="Proteomes" id="UP000887566">
    <property type="component" value="Unplaced"/>
</dbReference>
<proteinExistence type="predicted"/>
<protein>
    <submittedName>
        <fullName evidence="2">Uncharacterized protein</fullName>
    </submittedName>
</protein>
<dbReference type="AlphaFoldDB" id="A0A914UWY9"/>